<dbReference type="EMBL" id="MCFA01000037">
    <property type="protein sequence ID" value="ORY13916.1"/>
    <property type="molecule type" value="Genomic_DNA"/>
</dbReference>
<evidence type="ECO:0000313" key="2">
    <source>
        <dbReference type="EMBL" id="ORY13916.1"/>
    </source>
</evidence>
<gene>
    <name evidence="2" type="ORF">BCR34DRAFT_586139</name>
</gene>
<sequence>MPPPITYRSVRCLAPVPINSQCIGQARNGRGGIQISNSNRQIIDRVSAEQDYEYSSPEGEGAALPRRPTSRDIPARPQRLFGQIYCPIQHAGVRRAVEKEFPICYDDMDTEELSQLAWCKKGCGMSMHKREKKEIGVRSDCMVRIRFKRKTTVLGVDN</sequence>
<dbReference type="AlphaFoldDB" id="A0A1Y1ZUI8"/>
<accession>A0A1Y1ZUI8</accession>
<evidence type="ECO:0000256" key="1">
    <source>
        <dbReference type="SAM" id="MobiDB-lite"/>
    </source>
</evidence>
<feature type="region of interest" description="Disordered" evidence="1">
    <location>
        <begin position="50"/>
        <end position="71"/>
    </location>
</feature>
<organism evidence="2 3">
    <name type="scientific">Clohesyomyces aquaticus</name>
    <dbReference type="NCBI Taxonomy" id="1231657"/>
    <lineage>
        <taxon>Eukaryota</taxon>
        <taxon>Fungi</taxon>
        <taxon>Dikarya</taxon>
        <taxon>Ascomycota</taxon>
        <taxon>Pezizomycotina</taxon>
        <taxon>Dothideomycetes</taxon>
        <taxon>Pleosporomycetidae</taxon>
        <taxon>Pleosporales</taxon>
        <taxon>Lindgomycetaceae</taxon>
        <taxon>Clohesyomyces</taxon>
    </lineage>
</organism>
<name>A0A1Y1ZUI8_9PLEO</name>
<evidence type="ECO:0000313" key="3">
    <source>
        <dbReference type="Proteomes" id="UP000193144"/>
    </source>
</evidence>
<protein>
    <submittedName>
        <fullName evidence="2">Uncharacterized protein</fullName>
    </submittedName>
</protein>
<reference evidence="2 3" key="1">
    <citation type="submission" date="2016-07" db="EMBL/GenBank/DDBJ databases">
        <title>Pervasive Adenine N6-methylation of Active Genes in Fungi.</title>
        <authorList>
            <consortium name="DOE Joint Genome Institute"/>
            <person name="Mondo S.J."/>
            <person name="Dannebaum R.O."/>
            <person name="Kuo R.C."/>
            <person name="Labutti K."/>
            <person name="Haridas S."/>
            <person name="Kuo A."/>
            <person name="Salamov A."/>
            <person name="Ahrendt S.R."/>
            <person name="Lipzen A."/>
            <person name="Sullivan W."/>
            <person name="Andreopoulos W.B."/>
            <person name="Clum A."/>
            <person name="Lindquist E."/>
            <person name="Daum C."/>
            <person name="Ramamoorthy G.K."/>
            <person name="Gryganskyi A."/>
            <person name="Culley D."/>
            <person name="Magnuson J.K."/>
            <person name="James T.Y."/>
            <person name="O'Malley M.A."/>
            <person name="Stajich J.E."/>
            <person name="Spatafora J.W."/>
            <person name="Visel A."/>
            <person name="Grigoriev I.V."/>
        </authorList>
    </citation>
    <scope>NUCLEOTIDE SEQUENCE [LARGE SCALE GENOMIC DNA]</scope>
    <source>
        <strain evidence="2 3">CBS 115471</strain>
    </source>
</reference>
<proteinExistence type="predicted"/>
<comment type="caution">
    <text evidence="2">The sequence shown here is derived from an EMBL/GenBank/DDBJ whole genome shotgun (WGS) entry which is preliminary data.</text>
</comment>
<dbReference type="Proteomes" id="UP000193144">
    <property type="component" value="Unassembled WGS sequence"/>
</dbReference>
<keyword evidence="3" id="KW-1185">Reference proteome</keyword>